<evidence type="ECO:0000256" key="1">
    <source>
        <dbReference type="SAM" id="MobiDB-lite"/>
    </source>
</evidence>
<feature type="compositionally biased region" description="Basic and acidic residues" evidence="1">
    <location>
        <begin position="462"/>
        <end position="481"/>
    </location>
</feature>
<sequence length="716" mass="79156">MTDDVKNLVLDVLYLPAEGKLKPEPDKTGNIEYKLRLDKKDVERRDNMVSQMLWRMNNGRNEFGRYEAHYILGINDDGTFSDISEAVLTTTMNIFRGVVKRANGKIVSDKIYVFPGNKMIIHAVVRKDNQERDVPETKIVITGPTDAGKSSLMGRLTYGQKDDGNGFSRKLVLRHVHEKTTGSTSCQKYDTIGFAGSNIMNYSIGLDFTMENIYNSSDRMINLIDVPGDMKYIKTILYSVSSISPNHIIICIPFKKEVDETAESIDDCGEAEIDLNGSPKKSKTKSGSKSSSKSSSKSPRQTPKTSPKKTKSLSREPSDGSKIESKTMSLHSVLEMYSDVYKFIVSLCLAYNLQPIFVYTKCDLAEGDFESDADLSDYKKEIGGVFNKWRDELMGATVVSGASSSDVVDTVDVSILSSDKKTDTKMSNTVTKKSQESKSQDLWGGSSDADDTGDTVDTGDVSNKKPSDVADYDKVDGREDNSSDIGTDADSVIESTSAISREMYIDFTKCTAVAVSNVTDVGYETLTTVLSKIKIAKHTPVSKDKLFIVNDSFTIPDTGLILHGTLKYGVINAEDSVNVLCHGVVYKKKVKSIHRKTLDVEKLSAGESGSVTFYGKIDKGIDKTSMIVGSSWLKKVVTKARVTSAFPSIKLKPQQYMLFVDNNIVTVLLTPHDSDADSEGEIYTLTCVNSFSFILDTDIGILKDEQQNYYFIRFVE</sequence>
<dbReference type="PANTHER" id="PTHR43721:SF9">
    <property type="entry name" value="GTP-BINDING PROTEIN 1"/>
    <property type="match status" value="1"/>
</dbReference>
<dbReference type="GO" id="GO:0005525">
    <property type="term" value="F:GTP binding"/>
    <property type="evidence" value="ECO:0007669"/>
    <property type="project" value="InterPro"/>
</dbReference>
<reference evidence="3 4" key="1">
    <citation type="submission" date="2018-10" db="EMBL/GenBank/DDBJ databases">
        <authorList>
            <consortium name="IHU Genomes"/>
        </authorList>
    </citation>
    <scope>NUCLEOTIDE SEQUENCE [LARGE SCALE GENOMIC DNA]</scope>
    <source>
        <strain evidence="3 4">A1</strain>
    </source>
</reference>
<dbReference type="GO" id="GO:0003924">
    <property type="term" value="F:GTPase activity"/>
    <property type="evidence" value="ECO:0007669"/>
    <property type="project" value="InterPro"/>
</dbReference>
<dbReference type="Proteomes" id="UP000594342">
    <property type="component" value="Unassembled WGS sequence"/>
</dbReference>
<dbReference type="Gene3D" id="2.40.30.10">
    <property type="entry name" value="Translation factors"/>
    <property type="match status" value="1"/>
</dbReference>
<evidence type="ECO:0000313" key="4">
    <source>
        <dbReference type="Proteomes" id="UP000594342"/>
    </source>
</evidence>
<feature type="region of interest" description="Disordered" evidence="1">
    <location>
        <begin position="271"/>
        <end position="323"/>
    </location>
</feature>
<feature type="domain" description="Tr-type G" evidence="2">
    <location>
        <begin position="138"/>
        <end position="242"/>
    </location>
</feature>
<protein>
    <submittedName>
        <fullName evidence="3">GTPase</fullName>
    </submittedName>
</protein>
<feature type="region of interest" description="Disordered" evidence="1">
    <location>
        <begin position="425"/>
        <end position="488"/>
    </location>
</feature>
<dbReference type="SUPFAM" id="SSF50447">
    <property type="entry name" value="Translation proteins"/>
    <property type="match status" value="1"/>
</dbReference>
<comment type="caution">
    <text evidence="3">The sequence shown here is derived from an EMBL/GenBank/DDBJ whole genome shotgun (WGS) entry which is preliminary data.</text>
</comment>
<dbReference type="InterPro" id="IPR027417">
    <property type="entry name" value="P-loop_NTPase"/>
</dbReference>
<dbReference type="Gene3D" id="3.40.50.300">
    <property type="entry name" value="P-loop containing nucleotide triphosphate hydrolases"/>
    <property type="match status" value="1"/>
</dbReference>
<evidence type="ECO:0000313" key="3">
    <source>
        <dbReference type="EMBL" id="VBB17899.1"/>
    </source>
</evidence>
<keyword evidence="4" id="KW-1185">Reference proteome</keyword>
<name>A0A5K0U7F5_9VIRU</name>
<proteinExistence type="predicted"/>
<dbReference type="InterPro" id="IPR000795">
    <property type="entry name" value="T_Tr_GTP-bd_dom"/>
</dbReference>
<dbReference type="PANTHER" id="PTHR43721">
    <property type="entry name" value="ELONGATION FACTOR TU-RELATED"/>
    <property type="match status" value="1"/>
</dbReference>
<dbReference type="InterPro" id="IPR050055">
    <property type="entry name" value="EF-Tu_GTPase"/>
</dbReference>
<feature type="compositionally biased region" description="Low complexity" evidence="1">
    <location>
        <begin position="287"/>
        <end position="305"/>
    </location>
</feature>
<dbReference type="EMBL" id="UPSH01000001">
    <property type="protein sequence ID" value="VBB17899.1"/>
    <property type="molecule type" value="Genomic_DNA"/>
</dbReference>
<organism evidence="3 4">
    <name type="scientific">Yasminevirus sp. GU-2018</name>
    <dbReference type="NCBI Taxonomy" id="2420051"/>
    <lineage>
        <taxon>Viruses</taxon>
        <taxon>Varidnaviria</taxon>
        <taxon>Bamfordvirae</taxon>
        <taxon>Nucleocytoviricota</taxon>
        <taxon>Megaviricetes</taxon>
        <taxon>Imitervirales</taxon>
        <taxon>Mimiviridae</taxon>
        <taxon>Klosneuvirinae</taxon>
        <taxon>Yasminevirus</taxon>
        <taxon>Yasminevirus saudimassiliense</taxon>
    </lineage>
</organism>
<dbReference type="Pfam" id="PF00009">
    <property type="entry name" value="GTP_EFTU"/>
    <property type="match status" value="1"/>
</dbReference>
<dbReference type="InterPro" id="IPR009000">
    <property type="entry name" value="Transl_B-barrel_sf"/>
</dbReference>
<evidence type="ECO:0000259" key="2">
    <source>
        <dbReference type="Pfam" id="PF00009"/>
    </source>
</evidence>
<feature type="compositionally biased region" description="Basic and acidic residues" evidence="1">
    <location>
        <begin position="313"/>
        <end position="323"/>
    </location>
</feature>
<accession>A0A5K0U7F5</accession>
<gene>
    <name evidence="3" type="ORF">YASMINEVIRUS_362</name>
</gene>
<dbReference type="SUPFAM" id="SSF52540">
    <property type="entry name" value="P-loop containing nucleoside triphosphate hydrolases"/>
    <property type="match status" value="1"/>
</dbReference>